<dbReference type="SUPFAM" id="SSF160104">
    <property type="entry name" value="Acetoacetate decarboxylase-like"/>
    <property type="match status" value="1"/>
</dbReference>
<organism evidence="1 2">
    <name type="scientific">Rubripirellula reticaptiva</name>
    <dbReference type="NCBI Taxonomy" id="2528013"/>
    <lineage>
        <taxon>Bacteria</taxon>
        <taxon>Pseudomonadati</taxon>
        <taxon>Planctomycetota</taxon>
        <taxon>Planctomycetia</taxon>
        <taxon>Pirellulales</taxon>
        <taxon>Pirellulaceae</taxon>
        <taxon>Rubripirellula</taxon>
    </lineage>
</organism>
<evidence type="ECO:0008006" key="3">
    <source>
        <dbReference type="Google" id="ProtNLM"/>
    </source>
</evidence>
<accession>A0A5C6FE11</accession>
<sequence>MNDDRTWPLPSSPWIMRMQWSELLFAHWPIDADLIASKLPAGLEVDTFGGQAWVGVVPFQMSDVAPRGCPAVPWLSRFLELNVRTYVIKDGKPGVWFYSLDAANPVAVRIARKTFNLPYMDANMSIATKASNGEITYRSDRTHRREPAAIFDATYRPLGDVFHAEPGTLEHWLTARYCLYSANKRDAIYRGEIFHPPWQLRNASWQLRQNTMGNATNFDFQAEPHLLFAAPVDVQAWRPTRC</sequence>
<name>A0A5C6FE11_9BACT</name>
<dbReference type="InterPro" id="IPR018644">
    <property type="entry name" value="DUF2071"/>
</dbReference>
<dbReference type="Gene3D" id="2.40.400.10">
    <property type="entry name" value="Acetoacetate decarboxylase-like"/>
    <property type="match status" value="1"/>
</dbReference>
<proteinExistence type="predicted"/>
<dbReference type="AlphaFoldDB" id="A0A5C6FE11"/>
<comment type="caution">
    <text evidence="1">The sequence shown here is derived from an EMBL/GenBank/DDBJ whole genome shotgun (WGS) entry which is preliminary data.</text>
</comment>
<dbReference type="Pfam" id="PF09844">
    <property type="entry name" value="DUF2071"/>
    <property type="match status" value="1"/>
</dbReference>
<dbReference type="EMBL" id="SJPX01000001">
    <property type="protein sequence ID" value="TWU58336.1"/>
    <property type="molecule type" value="Genomic_DNA"/>
</dbReference>
<reference evidence="1 2" key="1">
    <citation type="submission" date="2019-02" db="EMBL/GenBank/DDBJ databases">
        <title>Deep-cultivation of Planctomycetes and their phenomic and genomic characterization uncovers novel biology.</title>
        <authorList>
            <person name="Wiegand S."/>
            <person name="Jogler M."/>
            <person name="Boedeker C."/>
            <person name="Pinto D."/>
            <person name="Vollmers J."/>
            <person name="Rivas-Marin E."/>
            <person name="Kohn T."/>
            <person name="Peeters S.H."/>
            <person name="Heuer A."/>
            <person name="Rast P."/>
            <person name="Oberbeckmann S."/>
            <person name="Bunk B."/>
            <person name="Jeske O."/>
            <person name="Meyerdierks A."/>
            <person name="Storesund J.E."/>
            <person name="Kallscheuer N."/>
            <person name="Luecker S."/>
            <person name="Lage O.M."/>
            <person name="Pohl T."/>
            <person name="Merkel B.J."/>
            <person name="Hornburger P."/>
            <person name="Mueller R.-W."/>
            <person name="Bruemmer F."/>
            <person name="Labrenz M."/>
            <person name="Spormann A.M."/>
            <person name="Op Den Camp H."/>
            <person name="Overmann J."/>
            <person name="Amann R."/>
            <person name="Jetten M.S.M."/>
            <person name="Mascher T."/>
            <person name="Medema M.H."/>
            <person name="Devos D.P."/>
            <person name="Kaster A.-K."/>
            <person name="Ovreas L."/>
            <person name="Rohde M."/>
            <person name="Galperin M.Y."/>
            <person name="Jogler C."/>
        </authorList>
    </citation>
    <scope>NUCLEOTIDE SEQUENCE [LARGE SCALE GENOMIC DNA]</scope>
    <source>
        <strain evidence="1 2">Poly59</strain>
    </source>
</reference>
<gene>
    <name evidence="1" type="ORF">Poly59_12470</name>
</gene>
<dbReference type="Proteomes" id="UP000317977">
    <property type="component" value="Unassembled WGS sequence"/>
</dbReference>
<protein>
    <recommendedName>
        <fullName evidence="3">DUF2071 domain-containing protein</fullName>
    </recommendedName>
</protein>
<dbReference type="RefSeq" id="WP_222436041.1">
    <property type="nucleotide sequence ID" value="NZ_SJPX01000001.1"/>
</dbReference>
<dbReference type="PANTHER" id="PTHR39186">
    <property type="entry name" value="DUF2071 FAMILY PROTEIN"/>
    <property type="match status" value="1"/>
</dbReference>
<keyword evidence="2" id="KW-1185">Reference proteome</keyword>
<evidence type="ECO:0000313" key="2">
    <source>
        <dbReference type="Proteomes" id="UP000317977"/>
    </source>
</evidence>
<dbReference type="InterPro" id="IPR023375">
    <property type="entry name" value="ADC_dom_sf"/>
</dbReference>
<evidence type="ECO:0000313" key="1">
    <source>
        <dbReference type="EMBL" id="TWU58336.1"/>
    </source>
</evidence>
<dbReference type="PANTHER" id="PTHR39186:SF1">
    <property type="entry name" value="DUF2071 DOMAIN-CONTAINING PROTEIN"/>
    <property type="match status" value="1"/>
</dbReference>